<dbReference type="OrthoDB" id="1894291at2759"/>
<sequence length="131" mass="15025">MLTKRTGMLVFFANHPPFSSQYQILCFLEEKRAKFGSRPKPDSEFFVAIIVDGEMMLLVDDATKEAYTRTRAQNPESRSSQTLVLRKEHVLGNRVCNTKARFGGKLKDISIDCRVNEDARLCLRVDNKRVL</sequence>
<proteinExistence type="predicted"/>
<gene>
    <name evidence="1" type="ORF">J1N35_028806</name>
</gene>
<dbReference type="Pfam" id="PF05910">
    <property type="entry name" value="DUF868"/>
    <property type="match status" value="1"/>
</dbReference>
<keyword evidence="2" id="KW-1185">Reference proteome</keyword>
<organism evidence="1 2">
    <name type="scientific">Gossypium stocksii</name>
    <dbReference type="NCBI Taxonomy" id="47602"/>
    <lineage>
        <taxon>Eukaryota</taxon>
        <taxon>Viridiplantae</taxon>
        <taxon>Streptophyta</taxon>
        <taxon>Embryophyta</taxon>
        <taxon>Tracheophyta</taxon>
        <taxon>Spermatophyta</taxon>
        <taxon>Magnoliopsida</taxon>
        <taxon>eudicotyledons</taxon>
        <taxon>Gunneridae</taxon>
        <taxon>Pentapetalae</taxon>
        <taxon>rosids</taxon>
        <taxon>malvids</taxon>
        <taxon>Malvales</taxon>
        <taxon>Malvaceae</taxon>
        <taxon>Malvoideae</taxon>
        <taxon>Gossypium</taxon>
    </lineage>
</organism>
<evidence type="ECO:0000313" key="1">
    <source>
        <dbReference type="EMBL" id="KAH1063819.1"/>
    </source>
</evidence>
<comment type="caution">
    <text evidence="1">The sequence shown here is derived from an EMBL/GenBank/DDBJ whole genome shotgun (WGS) entry which is preliminary data.</text>
</comment>
<dbReference type="PANTHER" id="PTHR31972:SF3">
    <property type="entry name" value="OS09G0416600 PROTEIN"/>
    <property type="match status" value="1"/>
</dbReference>
<name>A0A9D3ZSC6_9ROSI</name>
<evidence type="ECO:0000313" key="2">
    <source>
        <dbReference type="Proteomes" id="UP000828251"/>
    </source>
</evidence>
<reference evidence="1 2" key="1">
    <citation type="journal article" date="2021" name="Plant Biotechnol. J.">
        <title>Multi-omics assisted identification of the key and species-specific regulatory components of drought-tolerant mechanisms in Gossypium stocksii.</title>
        <authorList>
            <person name="Yu D."/>
            <person name="Ke L."/>
            <person name="Zhang D."/>
            <person name="Wu Y."/>
            <person name="Sun Y."/>
            <person name="Mei J."/>
            <person name="Sun J."/>
            <person name="Sun Y."/>
        </authorList>
    </citation>
    <scope>NUCLEOTIDE SEQUENCE [LARGE SCALE GENOMIC DNA]</scope>
    <source>
        <strain evidence="2">cv. E1</strain>
        <tissue evidence="1">Leaf</tissue>
    </source>
</reference>
<dbReference type="AlphaFoldDB" id="A0A9D3ZSC6"/>
<dbReference type="InterPro" id="IPR008586">
    <property type="entry name" value="DUF868_pln"/>
</dbReference>
<dbReference type="PANTHER" id="PTHR31972">
    <property type="entry name" value="EXPRESSED PROTEIN"/>
    <property type="match status" value="1"/>
</dbReference>
<dbReference type="EMBL" id="JAIQCV010000009">
    <property type="protein sequence ID" value="KAH1063819.1"/>
    <property type="molecule type" value="Genomic_DNA"/>
</dbReference>
<dbReference type="Proteomes" id="UP000828251">
    <property type="component" value="Unassembled WGS sequence"/>
</dbReference>
<protein>
    <submittedName>
        <fullName evidence="1">Uncharacterized protein</fullName>
    </submittedName>
</protein>
<accession>A0A9D3ZSC6</accession>